<evidence type="ECO:0000313" key="7">
    <source>
        <dbReference type="EMBL" id="SFJ34324.1"/>
    </source>
</evidence>
<feature type="transmembrane region" description="Helical" evidence="5">
    <location>
        <begin position="199"/>
        <end position="220"/>
    </location>
</feature>
<dbReference type="EMBL" id="FOQU01000006">
    <property type="protein sequence ID" value="SFJ34324.1"/>
    <property type="molecule type" value="Genomic_DNA"/>
</dbReference>
<dbReference type="PANTHER" id="PTHR23508">
    <property type="entry name" value="CARBOXYLIC ACID TRANSPORTER PROTEIN HOMOLOG"/>
    <property type="match status" value="1"/>
</dbReference>
<dbReference type="Proteomes" id="UP000199548">
    <property type="component" value="Unassembled WGS sequence"/>
</dbReference>
<keyword evidence="3 5" id="KW-1133">Transmembrane helix</keyword>
<sequence>MDQHFTRHASKGDVDTNLNPAIAGRSALLACLDQQTRLTGNQWRVITAAILGDMLEFFDYFVVGFVLAFVVGPWHLSFGQSALILLSSGVGAMGGAIVYGRIADRFGRRKVFLATVVNFSLASGALAFTPDHGWVYLAVFRFIVGFGVGGLYCVDLPLTQEFVPASKRGLVGGLVTAAVPVGMLLGSVIAAFLSHWIGWRGLFGVGLAPALLTLLIRTWVPESPHWLLSVGRVDEARRSIAWALEVDPCTLPAAPAPIRRMQVGMRDLFSYPRRVALTWMINLTAQTGYYGFLMWAPTLFVLQLGVSPARASFLMIFVTLAGFSGRIFFSILADRIGRRACGAMAGLGGAFLLTAAAFGHATTIGTLSAFVSGLILANVFVDGAFAVVGPYSSEIWPSSLRATGMGWAYGVGGLGKIIGPLGLALIVGSSNVINPAASLASLIPAFGFLATCYLVAGLSFLLFGIETRGAALETIGE</sequence>
<feature type="transmembrane region" description="Helical" evidence="5">
    <location>
        <begin position="407"/>
        <end position="427"/>
    </location>
</feature>
<dbReference type="SUPFAM" id="SSF103473">
    <property type="entry name" value="MFS general substrate transporter"/>
    <property type="match status" value="1"/>
</dbReference>
<dbReference type="InterPro" id="IPR005829">
    <property type="entry name" value="Sugar_transporter_CS"/>
</dbReference>
<feature type="transmembrane region" description="Helical" evidence="5">
    <location>
        <begin position="275"/>
        <end position="293"/>
    </location>
</feature>
<dbReference type="GO" id="GO:0005886">
    <property type="term" value="C:plasma membrane"/>
    <property type="evidence" value="ECO:0007669"/>
    <property type="project" value="TreeGrafter"/>
</dbReference>
<dbReference type="STRING" id="420953.SAMN05192543_106420"/>
<evidence type="ECO:0000256" key="4">
    <source>
        <dbReference type="ARBA" id="ARBA00023136"/>
    </source>
</evidence>
<accession>A0A1I3QJM6</accession>
<feature type="transmembrane region" description="Helical" evidence="5">
    <location>
        <begin position="82"/>
        <end position="99"/>
    </location>
</feature>
<dbReference type="CDD" id="cd17316">
    <property type="entry name" value="MFS_SV2_like"/>
    <property type="match status" value="1"/>
</dbReference>
<name>A0A1I3QJM6_9BURK</name>
<organism evidence="7 8">
    <name type="scientific">Paraburkholderia megapolitana</name>
    <dbReference type="NCBI Taxonomy" id="420953"/>
    <lineage>
        <taxon>Bacteria</taxon>
        <taxon>Pseudomonadati</taxon>
        <taxon>Pseudomonadota</taxon>
        <taxon>Betaproteobacteria</taxon>
        <taxon>Burkholderiales</taxon>
        <taxon>Burkholderiaceae</taxon>
        <taxon>Paraburkholderia</taxon>
    </lineage>
</organism>
<comment type="subcellular location">
    <subcellularLocation>
        <location evidence="1">Membrane</location>
        <topology evidence="1">Multi-pass membrane protein</topology>
    </subcellularLocation>
</comment>
<dbReference type="InterPro" id="IPR005828">
    <property type="entry name" value="MFS_sugar_transport-like"/>
</dbReference>
<feature type="domain" description="Major facilitator superfamily (MFS) profile" evidence="6">
    <location>
        <begin position="45"/>
        <end position="468"/>
    </location>
</feature>
<dbReference type="PROSITE" id="PS50850">
    <property type="entry name" value="MFS"/>
    <property type="match status" value="1"/>
</dbReference>
<evidence type="ECO:0000256" key="3">
    <source>
        <dbReference type="ARBA" id="ARBA00022989"/>
    </source>
</evidence>
<reference evidence="7 8" key="1">
    <citation type="submission" date="2016-10" db="EMBL/GenBank/DDBJ databases">
        <authorList>
            <person name="de Groot N.N."/>
        </authorList>
    </citation>
    <scope>NUCLEOTIDE SEQUENCE [LARGE SCALE GENOMIC DNA]</scope>
    <source>
        <strain evidence="7 8">LMG 23650</strain>
    </source>
</reference>
<dbReference type="AlphaFoldDB" id="A0A1I3QJM6"/>
<evidence type="ECO:0000256" key="1">
    <source>
        <dbReference type="ARBA" id="ARBA00004141"/>
    </source>
</evidence>
<evidence type="ECO:0000256" key="5">
    <source>
        <dbReference type="SAM" id="Phobius"/>
    </source>
</evidence>
<keyword evidence="8" id="KW-1185">Reference proteome</keyword>
<keyword evidence="4 5" id="KW-0472">Membrane</keyword>
<evidence type="ECO:0000313" key="8">
    <source>
        <dbReference type="Proteomes" id="UP000199548"/>
    </source>
</evidence>
<feature type="transmembrane region" description="Helical" evidence="5">
    <location>
        <begin position="313"/>
        <end position="333"/>
    </location>
</feature>
<dbReference type="Gene3D" id="1.20.1250.20">
    <property type="entry name" value="MFS general substrate transporter like domains"/>
    <property type="match status" value="1"/>
</dbReference>
<feature type="transmembrane region" description="Helical" evidence="5">
    <location>
        <begin position="439"/>
        <end position="463"/>
    </location>
</feature>
<dbReference type="OrthoDB" id="3252866at2"/>
<gene>
    <name evidence="7" type="ORF">SAMN05192543_106420</name>
</gene>
<dbReference type="RefSeq" id="WP_091015691.1">
    <property type="nucleotide sequence ID" value="NZ_CP041743.1"/>
</dbReference>
<dbReference type="PANTHER" id="PTHR23508:SF10">
    <property type="entry name" value="CARBOXYLIC ACID TRANSPORTER PROTEIN HOMOLOG"/>
    <property type="match status" value="1"/>
</dbReference>
<feature type="transmembrane region" description="Helical" evidence="5">
    <location>
        <begin position="134"/>
        <end position="158"/>
    </location>
</feature>
<feature type="transmembrane region" description="Helical" evidence="5">
    <location>
        <begin position="170"/>
        <end position="193"/>
    </location>
</feature>
<feature type="transmembrane region" description="Helical" evidence="5">
    <location>
        <begin position="367"/>
        <end position="387"/>
    </location>
</feature>
<proteinExistence type="predicted"/>
<dbReference type="Pfam" id="PF00083">
    <property type="entry name" value="Sugar_tr"/>
    <property type="match status" value="1"/>
</dbReference>
<keyword evidence="2 5" id="KW-0812">Transmembrane</keyword>
<evidence type="ECO:0000259" key="6">
    <source>
        <dbReference type="PROSITE" id="PS50850"/>
    </source>
</evidence>
<feature type="transmembrane region" description="Helical" evidence="5">
    <location>
        <begin position="111"/>
        <end position="128"/>
    </location>
</feature>
<feature type="transmembrane region" description="Helical" evidence="5">
    <location>
        <begin position="340"/>
        <end position="361"/>
    </location>
</feature>
<dbReference type="GO" id="GO:0046943">
    <property type="term" value="F:carboxylic acid transmembrane transporter activity"/>
    <property type="evidence" value="ECO:0007669"/>
    <property type="project" value="TreeGrafter"/>
</dbReference>
<dbReference type="PROSITE" id="PS00217">
    <property type="entry name" value="SUGAR_TRANSPORT_2"/>
    <property type="match status" value="1"/>
</dbReference>
<dbReference type="InterPro" id="IPR036259">
    <property type="entry name" value="MFS_trans_sf"/>
</dbReference>
<evidence type="ECO:0000256" key="2">
    <source>
        <dbReference type="ARBA" id="ARBA00022692"/>
    </source>
</evidence>
<protein>
    <submittedName>
        <fullName evidence="7">MFS transporter, putative metabolite:H+ symporter</fullName>
    </submittedName>
</protein>
<dbReference type="InterPro" id="IPR020846">
    <property type="entry name" value="MFS_dom"/>
</dbReference>